<keyword evidence="3 7" id="KW-0805">Transcription regulation</keyword>
<keyword evidence="2 7" id="KW-0677">Repeat</keyword>
<evidence type="ECO:0000256" key="3">
    <source>
        <dbReference type="ARBA" id="ARBA00023015"/>
    </source>
</evidence>
<name>A0AAF0D2H6_ODILC</name>
<dbReference type="GO" id="GO:0003677">
    <property type="term" value="F:DNA binding"/>
    <property type="evidence" value="ECO:0007669"/>
    <property type="project" value="UniProtKB-KW"/>
</dbReference>
<evidence type="ECO:0000256" key="5">
    <source>
        <dbReference type="ARBA" id="ARBA00023163"/>
    </source>
</evidence>
<dbReference type="KEGG" id="oyw:OdinLCB4_000325"/>
<evidence type="ECO:0000313" key="9">
    <source>
        <dbReference type="EMBL" id="WEU40414.1"/>
    </source>
</evidence>
<dbReference type="NCBIfam" id="NF001593">
    <property type="entry name" value="PRK00394.1-2"/>
    <property type="match status" value="1"/>
</dbReference>
<dbReference type="InterPro" id="IPR012295">
    <property type="entry name" value="TBP_dom_sf"/>
</dbReference>
<keyword evidence="4 7" id="KW-0238">DNA-binding</keyword>
<comment type="function">
    <text evidence="6 7 8">General factor that plays a role in the activation of archaeal genes transcribed by RNA polymerase. Binds specifically to the TATA box promoter element which lies close to the position of transcription initiation.</text>
</comment>
<feature type="repeat" description="2" evidence="7">
    <location>
        <begin position="101"/>
        <end position="177"/>
    </location>
</feature>
<dbReference type="HAMAP" id="MF_00408">
    <property type="entry name" value="TATA_bind_prot_arch"/>
    <property type="match status" value="1"/>
</dbReference>
<dbReference type="Gene3D" id="3.30.310.10">
    <property type="entry name" value="TATA-Binding Protein"/>
    <property type="match status" value="2"/>
</dbReference>
<dbReference type="Proteomes" id="UP000186851">
    <property type="component" value="Chromosome"/>
</dbReference>
<organism evidence="9 10">
    <name type="scientific">Odinarchaeota yellowstonii (strain LCB_4)</name>
    <dbReference type="NCBI Taxonomy" id="1841599"/>
    <lineage>
        <taxon>Archaea</taxon>
        <taxon>Promethearchaeati</taxon>
        <taxon>Candidatus Odinarchaeota</taxon>
        <taxon>Candidatus Odinarchaeia</taxon>
        <taxon>Candidatus Odinarchaeales</taxon>
        <taxon>Candidatus Odinarchaeaceae</taxon>
        <taxon>Candidatus Odinarchaeum</taxon>
    </lineage>
</organism>
<reference evidence="9" key="2">
    <citation type="journal article" date="2022" name="Nat. Microbiol.">
        <title>A closed Candidatus Odinarchaeum chromosome exposes Asgard archaeal viruses.</title>
        <authorList>
            <person name="Tamarit D."/>
            <person name="Caceres E.F."/>
            <person name="Krupovic M."/>
            <person name="Nijland R."/>
            <person name="Eme L."/>
            <person name="Robinson N.P."/>
            <person name="Ettema T.J.G."/>
        </authorList>
    </citation>
    <scope>NUCLEOTIDE SEQUENCE</scope>
    <source>
        <strain evidence="9">LCB_4</strain>
    </source>
</reference>
<evidence type="ECO:0000313" key="10">
    <source>
        <dbReference type="Proteomes" id="UP000186851"/>
    </source>
</evidence>
<dbReference type="InterPro" id="IPR030491">
    <property type="entry name" value="TBP_CS"/>
</dbReference>
<reference evidence="9" key="1">
    <citation type="journal article" date="2017" name="Nature">
        <title>Asgard archaea illuminate the origin of eukaryotic cellular complexity.</title>
        <authorList>
            <person name="Zaremba-Niedzwiedzka K."/>
            <person name="Caceres E.F."/>
            <person name="Saw J.H."/>
            <person name="Backstrom D."/>
            <person name="Juzokaite L."/>
            <person name="Vancaester E."/>
            <person name="Seitz K.W."/>
            <person name="Anantharaman K."/>
            <person name="Starnawski P."/>
            <person name="Kjeldsen K.U."/>
            <person name="Scott M.B."/>
            <person name="Nunoura T."/>
            <person name="Banfield J.F."/>
            <person name="Schramm A."/>
            <person name="Baker B.J."/>
            <person name="Spang A."/>
            <person name="Ettema T.J.G."/>
        </authorList>
    </citation>
    <scope>NUCLEOTIDE SEQUENCE</scope>
    <source>
        <strain evidence="9">LCB_4</strain>
    </source>
</reference>
<dbReference type="SUPFAM" id="SSF55945">
    <property type="entry name" value="TATA-box binding protein-like"/>
    <property type="match status" value="2"/>
</dbReference>
<evidence type="ECO:0000256" key="1">
    <source>
        <dbReference type="ARBA" id="ARBA00005560"/>
    </source>
</evidence>
<keyword evidence="5 7" id="KW-0804">Transcription</keyword>
<evidence type="ECO:0000256" key="6">
    <source>
        <dbReference type="ARBA" id="ARBA00025680"/>
    </source>
</evidence>
<evidence type="ECO:0000256" key="4">
    <source>
        <dbReference type="ARBA" id="ARBA00023125"/>
    </source>
</evidence>
<dbReference type="FunFam" id="3.30.310.10:FF:000007">
    <property type="entry name" value="TATA-box-binding protein"/>
    <property type="match status" value="1"/>
</dbReference>
<dbReference type="PRINTS" id="PR00686">
    <property type="entry name" value="TIFACTORIID"/>
</dbReference>
<gene>
    <name evidence="7" type="primary">tbp</name>
    <name evidence="9" type="ORF">OdinLCB4_000325</name>
</gene>
<evidence type="ECO:0000256" key="8">
    <source>
        <dbReference type="RuleBase" id="RU000523"/>
    </source>
</evidence>
<evidence type="ECO:0000256" key="7">
    <source>
        <dbReference type="HAMAP-Rule" id="MF_00408"/>
    </source>
</evidence>
<dbReference type="InterPro" id="IPR000814">
    <property type="entry name" value="TBP"/>
</dbReference>
<accession>A0AAF0D2H6</accession>
<dbReference type="PANTHER" id="PTHR10126">
    <property type="entry name" value="TATA-BOX BINDING PROTEIN"/>
    <property type="match status" value="1"/>
</dbReference>
<dbReference type="GO" id="GO:0006352">
    <property type="term" value="P:DNA-templated transcription initiation"/>
    <property type="evidence" value="ECO:0007669"/>
    <property type="project" value="InterPro"/>
</dbReference>
<dbReference type="GO" id="GO:0003700">
    <property type="term" value="F:DNA-binding transcription factor activity"/>
    <property type="evidence" value="ECO:0007669"/>
    <property type="project" value="UniProtKB-UniRule"/>
</dbReference>
<sequence length="184" mass="20303">MGKREITYKVENVVASVSLDDRIDLNKLANNISEAEYDPSQFPGLVLRLTDPKAAILVFNTGKMVVTGLRGEEDAPTVVAKVIEKIKKAGIEIKSEPKIQIQNIVASGNLGARLDLETASLTLEDALYEPEQFPGLIYRAKYPKVVFLLFCSGRIVCTGAKKETDVQEAVNKLDKMLTELEIYS</sequence>
<proteinExistence type="inferred from homology"/>
<evidence type="ECO:0000256" key="2">
    <source>
        <dbReference type="ARBA" id="ARBA00022737"/>
    </source>
</evidence>
<dbReference type="EMBL" id="CP091871">
    <property type="protein sequence ID" value="WEU40414.1"/>
    <property type="molecule type" value="Genomic_DNA"/>
</dbReference>
<dbReference type="AlphaFoldDB" id="A0AAF0D2H6"/>
<dbReference type="PROSITE" id="PS00351">
    <property type="entry name" value="TFIID"/>
    <property type="match status" value="1"/>
</dbReference>
<dbReference type="Pfam" id="PF00352">
    <property type="entry name" value="TBP"/>
    <property type="match status" value="2"/>
</dbReference>
<feature type="repeat" description="1" evidence="7">
    <location>
        <begin position="10"/>
        <end position="86"/>
    </location>
</feature>
<protein>
    <recommendedName>
        <fullName evidence="7">TATA-box-binding protein</fullName>
    </recommendedName>
    <alternativeName>
        <fullName evidence="7">Box A-binding protein</fullName>
        <shortName evidence="7">BAP</shortName>
    </alternativeName>
    <alternativeName>
        <fullName evidence="7">TATA sequence-binding protein</fullName>
        <shortName evidence="7">TBP</shortName>
    </alternativeName>
    <alternativeName>
        <fullName evidence="7">TATA-box factor</fullName>
    </alternativeName>
</protein>
<comment type="similarity">
    <text evidence="1 7 8">Belongs to the TBP family.</text>
</comment>